<dbReference type="SUPFAM" id="SSF52096">
    <property type="entry name" value="ClpP/crotonase"/>
    <property type="match status" value="1"/>
</dbReference>
<dbReference type="PANTHER" id="PTHR11941:SF141">
    <property type="entry name" value="ENOYL-COA HYDRATASE_ISOMERASE-RELATED"/>
    <property type="match status" value="1"/>
</dbReference>
<keyword evidence="2" id="KW-0456">Lyase</keyword>
<comment type="similarity">
    <text evidence="1 3">Belongs to the enoyl-CoA hydratase/isomerase family.</text>
</comment>
<dbReference type="PROSITE" id="PS00166">
    <property type="entry name" value="ENOYL_COA_HYDRATASE"/>
    <property type="match status" value="1"/>
</dbReference>
<reference evidence="4" key="1">
    <citation type="submission" date="2023-07" db="EMBL/GenBank/DDBJ databases">
        <title>Genome content predicts the carbon catabolic preferences of heterotrophic bacteria.</title>
        <authorList>
            <person name="Gralka M."/>
        </authorList>
    </citation>
    <scope>NUCLEOTIDE SEQUENCE</scope>
    <source>
        <strain evidence="4">4G09</strain>
    </source>
</reference>
<gene>
    <name evidence="4" type="ORF">Q8W34_07640</name>
</gene>
<dbReference type="InterPro" id="IPR029045">
    <property type="entry name" value="ClpP/crotonase-like_dom_sf"/>
</dbReference>
<dbReference type="PANTHER" id="PTHR11941">
    <property type="entry name" value="ENOYL-COA HYDRATASE-RELATED"/>
    <property type="match status" value="1"/>
</dbReference>
<dbReference type="RefSeq" id="WP_039036938.1">
    <property type="nucleotide sequence ID" value="NZ_CALSLX010000001.1"/>
</dbReference>
<dbReference type="Gene3D" id="3.90.226.10">
    <property type="entry name" value="2-enoyl-CoA Hydratase, Chain A, domain 1"/>
    <property type="match status" value="1"/>
</dbReference>
<dbReference type="InterPro" id="IPR018376">
    <property type="entry name" value="Enoyl-CoA_hyd/isom_CS"/>
</dbReference>
<dbReference type="Pfam" id="PF00378">
    <property type="entry name" value="ECH_1"/>
    <property type="match status" value="1"/>
</dbReference>
<proteinExistence type="inferred from homology"/>
<sequence>MSESKPSIELTTEGHVAILTMSNPPANTWTKDTLIDLKNKVNALNNNKNIYALVLTGEGDKFFSAGADLNVFASGDKGIAADMSRVFGEAFEALTNFRGVSVAAINGYAMGGGLEVALACDIRIAEQQAQMALPEAKVGLLPCAGGTQNLAWLVGEGWAKRMILCGERLKADKALHIGLVEEVVGQGESFAAALNLANQVSEQSPSSVAACKTLIQKGRHQPMASVLPLERELFVGLFDTDDQKEGVNAFLEKRKAKWVNG</sequence>
<evidence type="ECO:0000313" key="5">
    <source>
        <dbReference type="Proteomes" id="UP001177212"/>
    </source>
</evidence>
<evidence type="ECO:0000256" key="3">
    <source>
        <dbReference type="RuleBase" id="RU003707"/>
    </source>
</evidence>
<evidence type="ECO:0000256" key="1">
    <source>
        <dbReference type="ARBA" id="ARBA00005254"/>
    </source>
</evidence>
<dbReference type="EMBL" id="JAUYVT010000005">
    <property type="protein sequence ID" value="MDP2564503.1"/>
    <property type="molecule type" value="Genomic_DNA"/>
</dbReference>
<evidence type="ECO:0000313" key="4">
    <source>
        <dbReference type="EMBL" id="MDP2564503.1"/>
    </source>
</evidence>
<dbReference type="NCBIfam" id="NF006566">
    <property type="entry name" value="PRK09076.1"/>
    <property type="match status" value="1"/>
</dbReference>
<dbReference type="Gene3D" id="1.10.12.10">
    <property type="entry name" value="Lyase 2-enoyl-coa Hydratase, Chain A, domain 2"/>
    <property type="match status" value="1"/>
</dbReference>
<dbReference type="InterPro" id="IPR014748">
    <property type="entry name" value="Enoyl-CoA_hydra_C"/>
</dbReference>
<name>A0ABT9FCJ7_9GAMM</name>
<comment type="caution">
    <text evidence="4">The sequence shown here is derived from an EMBL/GenBank/DDBJ whole genome shotgun (WGS) entry which is preliminary data.</text>
</comment>
<protein>
    <submittedName>
        <fullName evidence="4">Enoyl-CoA hydratase</fullName>
    </submittedName>
</protein>
<evidence type="ECO:0000256" key="2">
    <source>
        <dbReference type="ARBA" id="ARBA00023239"/>
    </source>
</evidence>
<dbReference type="CDD" id="cd06558">
    <property type="entry name" value="crotonase-like"/>
    <property type="match status" value="1"/>
</dbReference>
<organism evidence="4 5">
    <name type="scientific">Pseudoalteromonas marina</name>
    <dbReference type="NCBI Taxonomy" id="267375"/>
    <lineage>
        <taxon>Bacteria</taxon>
        <taxon>Pseudomonadati</taxon>
        <taxon>Pseudomonadota</taxon>
        <taxon>Gammaproteobacteria</taxon>
        <taxon>Alteromonadales</taxon>
        <taxon>Pseudoalteromonadaceae</taxon>
        <taxon>Pseudoalteromonas</taxon>
    </lineage>
</organism>
<dbReference type="Proteomes" id="UP001177212">
    <property type="component" value="Unassembled WGS sequence"/>
</dbReference>
<dbReference type="InterPro" id="IPR001753">
    <property type="entry name" value="Enoyl-CoA_hydra/iso"/>
</dbReference>
<accession>A0ABT9FCJ7</accession>
<keyword evidence="5" id="KW-1185">Reference proteome</keyword>